<organism evidence="1 2">
    <name type="scientific">Castanea mollissima</name>
    <name type="common">Chinese chestnut</name>
    <dbReference type="NCBI Taxonomy" id="60419"/>
    <lineage>
        <taxon>Eukaryota</taxon>
        <taxon>Viridiplantae</taxon>
        <taxon>Streptophyta</taxon>
        <taxon>Embryophyta</taxon>
        <taxon>Tracheophyta</taxon>
        <taxon>Spermatophyta</taxon>
        <taxon>Magnoliopsida</taxon>
        <taxon>eudicotyledons</taxon>
        <taxon>Gunneridae</taxon>
        <taxon>Pentapetalae</taxon>
        <taxon>rosids</taxon>
        <taxon>fabids</taxon>
        <taxon>Fagales</taxon>
        <taxon>Fagaceae</taxon>
        <taxon>Castanea</taxon>
    </lineage>
</organism>
<proteinExistence type="predicted"/>
<name>A0A8J4RJE1_9ROSI</name>
<sequence>MAFARLALKSLQQRVLASPSCAYSLLGEGICERNVGGVQRQRWGNEIVKRFTTTASDKVVVEKTSDGKDVTVSEGKKVVPKEVVPKEAMQEVALEKRRP</sequence>
<protein>
    <submittedName>
        <fullName evidence="1">Uncharacterized protein</fullName>
    </submittedName>
</protein>
<dbReference type="Proteomes" id="UP000737018">
    <property type="component" value="Unassembled WGS sequence"/>
</dbReference>
<evidence type="ECO:0000313" key="2">
    <source>
        <dbReference type="Proteomes" id="UP000737018"/>
    </source>
</evidence>
<accession>A0A8J4RJE1</accession>
<gene>
    <name evidence="1" type="ORF">CMV_002300</name>
</gene>
<evidence type="ECO:0000313" key="1">
    <source>
        <dbReference type="EMBL" id="KAF3974347.1"/>
    </source>
</evidence>
<dbReference type="OrthoDB" id="1431247at2759"/>
<keyword evidence="2" id="KW-1185">Reference proteome</keyword>
<dbReference type="AlphaFoldDB" id="A0A8J4RJE1"/>
<comment type="caution">
    <text evidence="1">The sequence shown here is derived from an EMBL/GenBank/DDBJ whole genome shotgun (WGS) entry which is preliminary data.</text>
</comment>
<dbReference type="EMBL" id="JRKL02000164">
    <property type="protein sequence ID" value="KAF3974347.1"/>
    <property type="molecule type" value="Genomic_DNA"/>
</dbReference>
<reference evidence="1" key="1">
    <citation type="submission" date="2020-03" db="EMBL/GenBank/DDBJ databases">
        <title>Castanea mollissima Vanexum genome sequencing.</title>
        <authorList>
            <person name="Staton M."/>
        </authorList>
    </citation>
    <scope>NUCLEOTIDE SEQUENCE</scope>
    <source>
        <tissue evidence="1">Leaf</tissue>
    </source>
</reference>